<feature type="compositionally biased region" description="Basic and acidic residues" evidence="1">
    <location>
        <begin position="174"/>
        <end position="189"/>
    </location>
</feature>
<gene>
    <name evidence="4" type="ORF">K040078D81_35530</name>
</gene>
<dbReference type="Proteomes" id="UP001600943">
    <property type="component" value="Unassembled WGS sequence"/>
</dbReference>
<protein>
    <recommendedName>
        <fullName evidence="6">LPXTG cell wall anchor domain-containing protein</fullName>
    </recommendedName>
</protein>
<feature type="region of interest" description="Disordered" evidence="1">
    <location>
        <begin position="163"/>
        <end position="207"/>
    </location>
</feature>
<keyword evidence="2" id="KW-1133">Transmembrane helix</keyword>
<dbReference type="SUPFAM" id="SSF49384">
    <property type="entry name" value="Carbohydrate-binding domain"/>
    <property type="match status" value="1"/>
</dbReference>
<evidence type="ECO:0000256" key="2">
    <source>
        <dbReference type="SAM" id="Phobius"/>
    </source>
</evidence>
<dbReference type="RefSeq" id="WP_289072329.1">
    <property type="nucleotide sequence ID" value="NZ_BAABYW010000001.1"/>
</dbReference>
<feature type="transmembrane region" description="Helical" evidence="2">
    <location>
        <begin position="212"/>
        <end position="231"/>
    </location>
</feature>
<dbReference type="InterPro" id="IPR008965">
    <property type="entry name" value="CBM2/CBM3_carb-bd_dom_sf"/>
</dbReference>
<evidence type="ECO:0000256" key="1">
    <source>
        <dbReference type="SAM" id="MobiDB-lite"/>
    </source>
</evidence>
<organism evidence="4 5">
    <name type="scientific">Blautia hominis</name>
    <dbReference type="NCBI Taxonomy" id="2025493"/>
    <lineage>
        <taxon>Bacteria</taxon>
        <taxon>Bacillati</taxon>
        <taxon>Bacillota</taxon>
        <taxon>Clostridia</taxon>
        <taxon>Lachnospirales</taxon>
        <taxon>Lachnospiraceae</taxon>
        <taxon>Blautia</taxon>
    </lineage>
</organism>
<comment type="caution">
    <text evidence="4">The sequence shown here is derived from an EMBL/GenBank/DDBJ whole genome shotgun (WGS) entry which is preliminary data.</text>
</comment>
<feature type="chain" id="PRO_5045157479" description="LPXTG cell wall anchor domain-containing protein" evidence="3">
    <location>
        <begin position="26"/>
        <end position="237"/>
    </location>
</feature>
<accession>A0ABQ0BD91</accession>
<dbReference type="EMBL" id="BAABYW010000001">
    <property type="protein sequence ID" value="GAA6409436.1"/>
    <property type="molecule type" value="Genomic_DNA"/>
</dbReference>
<evidence type="ECO:0008006" key="6">
    <source>
        <dbReference type="Google" id="ProtNLM"/>
    </source>
</evidence>
<keyword evidence="3" id="KW-0732">Signal</keyword>
<evidence type="ECO:0000313" key="5">
    <source>
        <dbReference type="Proteomes" id="UP001600943"/>
    </source>
</evidence>
<evidence type="ECO:0000256" key="3">
    <source>
        <dbReference type="SAM" id="SignalP"/>
    </source>
</evidence>
<dbReference type="Gene3D" id="2.60.40.680">
    <property type="match status" value="1"/>
</dbReference>
<feature type="signal peptide" evidence="3">
    <location>
        <begin position="1"/>
        <end position="25"/>
    </location>
</feature>
<keyword evidence="2" id="KW-0472">Membrane</keyword>
<evidence type="ECO:0000313" key="4">
    <source>
        <dbReference type="EMBL" id="GAA6409436.1"/>
    </source>
</evidence>
<sequence>MKRRIKAGIGLFSMMLVSQSVWVHAAETPKIFMEVADYHAGERSLDVSCKMENGDNVTNGKLRIFYDAEKLTLTPSEAGEALSGTMLEVNDCLTGNKPEGEMVVAFASAESIPSDGSLLDMGFKLKDGVKEGDEITFQVKAEKLSGDNGDLETETPEIVYTVGKEQAEKPGGQDNDKKNQNKTDNDKKPSSNSGGKSSTKKGSVKTGDETPVAAYLLLGAGAVAVLAGCTWTKKNKQ</sequence>
<proteinExistence type="predicted"/>
<reference evidence="4 5" key="1">
    <citation type="submission" date="2024-04" db="EMBL/GenBank/DDBJ databases">
        <title>Defined microbial consortia suppress multidrug-resistant proinflammatory Enterobacteriaceae via ecological control.</title>
        <authorList>
            <person name="Furuichi M."/>
            <person name="Kawaguchi T."/>
            <person name="Pust M."/>
            <person name="Yasuma K."/>
            <person name="Plichta D."/>
            <person name="Hasegawa N."/>
            <person name="Ohya T."/>
            <person name="Bhattarai S."/>
            <person name="Sasajima S."/>
            <person name="Aoto Y."/>
            <person name="Tuganbaev T."/>
            <person name="Yaginuma M."/>
            <person name="Ueda M."/>
            <person name="Okahashi N."/>
            <person name="Amafuji K."/>
            <person name="Kiridooshi Y."/>
            <person name="Sugita K."/>
            <person name="Strazar M."/>
            <person name="Skelly A."/>
            <person name="Suda W."/>
            <person name="Hattori M."/>
            <person name="Nakamoto N."/>
            <person name="Caballero S."/>
            <person name="Norman J."/>
            <person name="Olle B."/>
            <person name="Tanoue T."/>
            <person name="Arita M."/>
            <person name="Bucci V."/>
            <person name="Atarashi K."/>
            <person name="Xavier R."/>
            <person name="Honda K."/>
        </authorList>
    </citation>
    <scope>NUCLEOTIDE SEQUENCE [LARGE SCALE GENOMIC DNA]</scope>
    <source>
        <strain evidence="5">k04-0078-D8-1</strain>
    </source>
</reference>
<keyword evidence="2" id="KW-0812">Transmembrane</keyword>
<keyword evidence="5" id="KW-1185">Reference proteome</keyword>
<name>A0ABQ0BD91_9FIRM</name>